<reference evidence="2" key="4">
    <citation type="submission" date="2000-03" db="EMBL/GenBank/DDBJ databases">
        <authorList>
            <person name="Obermaier B."/>
            <person name="Deutschenbaur S."/>
            <person name="Piravandi E."/>
            <person name="Mewes H.W."/>
            <person name="Lemcke K."/>
            <person name="Mayer K.F.X."/>
        </authorList>
    </citation>
    <scope>NUCLEOTIDE SEQUENCE</scope>
</reference>
<accession>O81874</accession>
<reference evidence="1" key="2">
    <citation type="submission" date="1998-11" db="EMBL/GenBank/DDBJ databases">
        <authorList>
            <person name="EU Arabidopsis sequencing project"/>
        </authorList>
    </citation>
    <scope>NUCLEOTIDE SEQUENCE</scope>
</reference>
<dbReference type="PIR" id="T04974">
    <property type="entry name" value="T04974"/>
</dbReference>
<dbReference type="EMBL" id="AL031394">
    <property type="protein sequence ID" value="CAA20570.1"/>
    <property type="molecule type" value="Genomic_DNA"/>
</dbReference>
<gene>
    <name evidence="1" type="primary">T16L1.60</name>
    <name evidence="2" type="ordered locus">At4g33570</name>
</gene>
<dbReference type="EMBL" id="AL161583">
    <property type="protein sequence ID" value="CAB80074.1"/>
    <property type="molecule type" value="Genomic_DNA"/>
</dbReference>
<reference key="3">
    <citation type="journal article" date="1999" name="Nature">
        <title>Sequence and analysis of chromosome 4 of the plant Arabidopsis thaliana.</title>
        <authorList>
            <consortium name="EU"/>
            <consortium name="CSHL and WU Arabidopsis Sequencing Project"/>
            <person name="Mayer K."/>
            <person name="Schuller C."/>
            <person name="Wambutt R."/>
            <person name="Murphy G."/>
            <person name="Volckaert G."/>
            <person name="Pohl T."/>
            <person name="Dusterhoft A."/>
            <person name="Stiekema W."/>
            <person name="Entian K.D."/>
            <person name="Terryn N."/>
            <person name="Harris B."/>
            <person name="Ansorge W."/>
            <person name="Brandt P."/>
            <person name="Grivell L."/>
            <person name="Rieger M."/>
            <person name="Weichselgartner M."/>
            <person name="de Simone V."/>
            <person name="Obermaier B."/>
            <person name="Mache R."/>
            <person name="Muller M."/>
            <person name="Kreis M."/>
            <person name="Delseny M."/>
            <person name="Puigdomenech P."/>
            <person name="Watson M."/>
            <person name="Schmidtheini T."/>
            <person name="Reichert B."/>
            <person name="Portatelle D."/>
            <person name="Perez-Alonso M."/>
            <person name="Boutry M."/>
            <person name="Bancroft I."/>
            <person name="Vos P."/>
            <person name="Hoheisel J."/>
            <person name="Zimmermann W."/>
            <person name="Wedler H."/>
            <person name="Ridley P."/>
            <person name="Langham S.A."/>
            <person name="McCullagh B."/>
            <person name="Bilham L."/>
            <person name="Robben J."/>
            <person name="Van der Schueren J."/>
            <person name="Grymonprez B."/>
            <person name="Chuang Y.J."/>
            <person name="Vandenbussche F."/>
            <person name="Braeken M."/>
            <person name="Weltjens I."/>
            <person name="Voet M."/>
            <person name="Bastiaens I."/>
            <person name="Aert R."/>
            <person name="Defoor E."/>
            <person name="Weitzenegger T."/>
            <person name="Bothe G."/>
            <person name="Ramsperger U."/>
            <person name="Hilbert H."/>
            <person name="Braun M."/>
            <person name="Holzer E."/>
            <person name="Brandt A."/>
            <person name="Peters S."/>
            <person name="van Staveren M."/>
            <person name="Dirske W."/>
            <person name="Mooijman P."/>
            <person name="Klein Lankhorst R."/>
            <person name="Rose M."/>
            <person name="Hauf J."/>
            <person name="Kotter P."/>
            <person name="Berneiser S."/>
            <person name="Hempel S."/>
            <person name="Feldpausch M."/>
            <person name="Lamberth S."/>
            <person name="Van den Daele H."/>
            <person name="De Keyser A."/>
            <person name="Buysshaert C."/>
            <person name="Gielen J."/>
            <person name="Villarroel R."/>
            <person name="De Clercq R."/>
            <person name="Van Montagu M."/>
            <person name="Rogers J."/>
            <person name="Cronin A."/>
            <person name="Quail M."/>
            <person name="Bray-Allen S."/>
            <person name="Clark L."/>
            <person name="Doggett J."/>
            <person name="Hall S."/>
            <person name="Kay M."/>
            <person name="Lennard N."/>
            <person name="McLay K."/>
            <person name="Mayes R."/>
            <person name="Pettett A."/>
            <person name="Rajandream M.A."/>
            <person name="Lyne M."/>
            <person name="Benes V."/>
            <person name="Rechmann S."/>
            <person name="Borkova D."/>
            <person name="Blocker H."/>
            <person name="Scharfe M."/>
            <person name="Grimm M."/>
            <person name="Lohnert T.H."/>
            <person name="Dose S."/>
            <person name="de Haan M."/>
            <person name="Maarse A."/>
            <person name="Schafer M."/>
            <person name="Muller-Auer S."/>
            <person name="Gabel C."/>
            <person name="Fuchs M."/>
            <person name="Fartmann B."/>
            <person name="Granderath K."/>
            <person name="Dauner D."/>
            <person name="Herzl A."/>
            <person name="Neumann S."/>
            <person name="Argiriou A."/>
            <person name="Vitale D."/>
            <person name="Liguori R."/>
            <person name="Piravandi E."/>
            <person name="Massenet O."/>
            <person name="Quigley F."/>
            <person name="Clabauld G."/>
            <person name="Mundlein A."/>
            <person name="Felber R."/>
            <person name="Schnabl S."/>
            <person name="Hiller R."/>
            <person name="Schmidt W."/>
            <person name="Lecharny A."/>
            <person name="Aubourg S."/>
            <person name="Chefdor F."/>
            <person name="Cooke R."/>
            <person name="Berger C."/>
            <person name="Montfort A."/>
            <person name="Casacuberta E."/>
            <person name="Gibbons T."/>
            <person name="Weber N."/>
            <person name="Vandenbol M."/>
            <person name="Bargues M."/>
            <person name="Terol J."/>
            <person name="Torres A."/>
            <person name="Perez-Perez A."/>
            <person name="Purnelle B."/>
            <person name="Bent E."/>
            <person name="Johnson S."/>
            <person name="Tacon D."/>
            <person name="Jesse T."/>
            <person name="Heijnen L."/>
            <person name="Schwarz S."/>
            <person name="Scholler P."/>
            <person name="Heber S."/>
            <person name="Francs P."/>
            <person name="Bielke C."/>
            <person name="Frishman D."/>
            <person name="Haase D."/>
            <person name="Lemcke K."/>
            <person name="Mewes H.W."/>
            <person name="Stocker S."/>
            <person name="Zaccaria P."/>
            <person name="Bevan M."/>
            <person name="Wilson R.K."/>
            <person name="de la Bastide M."/>
            <person name="Habermann K."/>
            <person name="Parnell L."/>
            <person name="Dedhia N."/>
            <person name="Gnoj L."/>
            <person name="Schutz K."/>
            <person name="Huang E."/>
            <person name="Spiegel L."/>
            <person name="Sehkon M."/>
            <person name="Murray J."/>
            <person name="Sheet P."/>
            <person name="Cordes M."/>
            <person name="Abu-Threideh J."/>
            <person name="Stoneking T."/>
            <person name="Kalicki J."/>
            <person name="Graves T."/>
            <person name="Harmon G."/>
            <person name="Edwards J."/>
            <person name="Latreille P."/>
            <person name="Courtney L."/>
            <person name="Cloud J."/>
            <person name="Abbott A."/>
            <person name="Scott K."/>
            <person name="Johnson D."/>
            <person name="Minx P."/>
            <person name="Bentley D."/>
            <person name="Fulton B."/>
            <person name="Miller N."/>
            <person name="Greco T."/>
            <person name="Kemp K."/>
            <person name="Kramer J."/>
            <person name="Fulton L."/>
            <person name="Mardis E."/>
            <person name="Dante M."/>
            <person name="Pepin K."/>
            <person name="Hillier L."/>
            <person name="Nelson J."/>
            <person name="Spieth J."/>
            <person name="Ryan E."/>
            <person name="Andrews S."/>
            <person name="Geisel C."/>
            <person name="Layman D."/>
            <person name="Du H."/>
            <person name="Ali J."/>
            <person name="Berghoff A."/>
            <person name="Jones K."/>
            <person name="Drone K."/>
            <person name="Cotton M."/>
            <person name="Joshu C."/>
            <person name="Antonoiu B."/>
            <person name="Zidanic M."/>
            <person name="Strong C."/>
            <person name="Sun H."/>
            <person name="Lamar B."/>
            <person name="Yordan C."/>
            <person name="Ma P."/>
            <person name="Zhong J."/>
            <person name="Preston R."/>
            <person name="Vil D."/>
            <person name="Shekher M."/>
            <person name="Matero A."/>
            <person name="Shah R."/>
            <person name="Swaby I.K."/>
            <person name="O'Shaughnessy A."/>
            <person name="Rodriguez M."/>
            <person name="Hoffmann J."/>
            <person name="Till S."/>
            <person name="Granat S."/>
            <person name="Shohdy N."/>
            <person name="Hasegawa A."/>
            <person name="Hameed A."/>
            <person name="Lodhi M."/>
            <person name="Johnson A."/>
            <person name="Chen E."/>
            <person name="Marra M."/>
            <person name="Martienssen R."/>
            <person name="McCombie W.R."/>
        </authorList>
    </citation>
    <scope>NUCLEOTIDE SEQUENCE [LARGE SCALE GENOMIC DNA]</scope>
    <source>
        <strain>cv. Columbia</strain>
    </source>
</reference>
<evidence type="ECO:0000313" key="2">
    <source>
        <dbReference type="EMBL" id="CAB80074.1"/>
    </source>
</evidence>
<proteinExistence type="predicted"/>
<evidence type="ECO:0000313" key="1">
    <source>
        <dbReference type="EMBL" id="CAA20570.1"/>
    </source>
</evidence>
<sequence length="134" mass="15631">MDLHLALWISNTNYMKRCVSLKEGKNDKENLRLHRSLLCKTLVPLPLQREHFYFSENIHLYVFLQGEVFLFPDLDEHSSDALCLIDPDSKYPTLLSRPFSWQPLPHTSLSPMILFLPRLSLISKLKRSLVPITV</sequence>
<reference evidence="1" key="1">
    <citation type="submission" date="1998-09" db="EMBL/GenBank/DDBJ databases">
        <authorList>
            <person name="Bevan M."/>
            <person name="Obermaier B."/>
            <person name="Deutschenbaur S."/>
            <person name="Piravandi E."/>
            <person name="Hoheisel J."/>
            <person name="Jesse T."/>
            <person name="Heijnen L."/>
            <person name="Vos P."/>
            <person name="Mewes H.W."/>
            <person name="Mayer K.F.X."/>
            <person name="Schueller C."/>
        </authorList>
    </citation>
    <scope>NUCLEOTIDE SEQUENCE</scope>
</reference>
<dbReference type="AlphaFoldDB" id="O81874"/>
<name>O81874_ARATH</name>
<protein>
    <submittedName>
        <fullName evidence="2">Uncharacterized protein AT4g33570</fullName>
    </submittedName>
    <submittedName>
        <fullName evidence="1">Uncharacterized protein T16L1.60</fullName>
    </submittedName>
</protein>
<organism evidence="1">
    <name type="scientific">Arabidopsis thaliana</name>
    <name type="common">Mouse-ear cress</name>
    <dbReference type="NCBI Taxonomy" id="3702"/>
    <lineage>
        <taxon>Eukaryota</taxon>
        <taxon>Viridiplantae</taxon>
        <taxon>Streptophyta</taxon>
        <taxon>Embryophyta</taxon>
        <taxon>Tracheophyta</taxon>
        <taxon>Spermatophyta</taxon>
        <taxon>Magnoliopsida</taxon>
        <taxon>eudicotyledons</taxon>
        <taxon>Gunneridae</taxon>
        <taxon>Pentapetalae</taxon>
        <taxon>rosids</taxon>
        <taxon>malvids</taxon>
        <taxon>Brassicales</taxon>
        <taxon>Brassicaceae</taxon>
        <taxon>Camelineae</taxon>
        <taxon>Arabidopsis</taxon>
    </lineage>
</organism>